<protein>
    <recommendedName>
        <fullName evidence="4">Protein kinase domain-containing protein</fullName>
    </recommendedName>
</protein>
<feature type="region of interest" description="Disordered" evidence="1">
    <location>
        <begin position="36"/>
        <end position="56"/>
    </location>
</feature>
<evidence type="ECO:0000313" key="2">
    <source>
        <dbReference type="EMBL" id="KAG7098644.1"/>
    </source>
</evidence>
<dbReference type="KEGG" id="more:E1B28_000560"/>
<evidence type="ECO:0000256" key="1">
    <source>
        <dbReference type="SAM" id="MobiDB-lite"/>
    </source>
</evidence>
<keyword evidence="3" id="KW-1185">Reference proteome</keyword>
<proteinExistence type="predicted"/>
<name>A0A9P7V1P5_9AGAR</name>
<dbReference type="RefSeq" id="XP_043015114.1">
    <property type="nucleotide sequence ID" value="XM_043146412.1"/>
</dbReference>
<dbReference type="AlphaFoldDB" id="A0A9P7V1P5"/>
<dbReference type="GeneID" id="66069636"/>
<dbReference type="Proteomes" id="UP001049176">
    <property type="component" value="Chromosome 1"/>
</dbReference>
<gene>
    <name evidence="2" type="ORF">E1B28_000560</name>
</gene>
<evidence type="ECO:0008006" key="4">
    <source>
        <dbReference type="Google" id="ProtNLM"/>
    </source>
</evidence>
<organism evidence="2 3">
    <name type="scientific">Marasmius oreades</name>
    <name type="common">fairy-ring Marasmius</name>
    <dbReference type="NCBI Taxonomy" id="181124"/>
    <lineage>
        <taxon>Eukaryota</taxon>
        <taxon>Fungi</taxon>
        <taxon>Dikarya</taxon>
        <taxon>Basidiomycota</taxon>
        <taxon>Agaricomycotina</taxon>
        <taxon>Agaricomycetes</taxon>
        <taxon>Agaricomycetidae</taxon>
        <taxon>Agaricales</taxon>
        <taxon>Marasmiineae</taxon>
        <taxon>Marasmiaceae</taxon>
        <taxon>Marasmius</taxon>
    </lineage>
</organism>
<sequence>MHCAGVVHGDLITSNILFCLSPHVTEWSDEEVYTHLGDPETEDVRTRDGKPPGPQASAVRIQMKLSGAPSVFLILFALRLSFSSNHRLRSVKESHQEWVIVPASRPSV</sequence>
<accession>A0A9P7V1P5</accession>
<reference evidence="2" key="1">
    <citation type="journal article" date="2021" name="Genome Biol. Evol.">
        <title>The assembled and annotated genome of the fairy-ring fungus Marasmius oreades.</title>
        <authorList>
            <person name="Hiltunen M."/>
            <person name="Ament-Velasquez S.L."/>
            <person name="Johannesson H."/>
        </authorList>
    </citation>
    <scope>NUCLEOTIDE SEQUENCE</scope>
    <source>
        <strain evidence="2">03SP1</strain>
    </source>
</reference>
<evidence type="ECO:0000313" key="3">
    <source>
        <dbReference type="Proteomes" id="UP001049176"/>
    </source>
</evidence>
<dbReference type="OrthoDB" id="5979581at2759"/>
<dbReference type="EMBL" id="CM032181">
    <property type="protein sequence ID" value="KAG7098644.1"/>
    <property type="molecule type" value="Genomic_DNA"/>
</dbReference>
<comment type="caution">
    <text evidence="2">The sequence shown here is derived from an EMBL/GenBank/DDBJ whole genome shotgun (WGS) entry which is preliminary data.</text>
</comment>